<keyword evidence="3" id="KW-0238">DNA-binding</keyword>
<dbReference type="PROSITE" id="PS00036">
    <property type="entry name" value="BZIP_BASIC"/>
    <property type="match status" value="1"/>
</dbReference>
<dbReference type="GO" id="GO:0005634">
    <property type="term" value="C:nucleus"/>
    <property type="evidence" value="ECO:0007669"/>
    <property type="project" value="UniProtKB-SubCell"/>
</dbReference>
<dbReference type="InterPro" id="IPR046347">
    <property type="entry name" value="bZIP_sf"/>
</dbReference>
<dbReference type="InterPro" id="IPR004827">
    <property type="entry name" value="bZIP"/>
</dbReference>
<evidence type="ECO:0000256" key="1">
    <source>
        <dbReference type="ARBA" id="ARBA00004123"/>
    </source>
</evidence>
<keyword evidence="2" id="KW-0805">Transcription regulation</keyword>
<proteinExistence type="predicted"/>
<organism evidence="8 9">
    <name type="scientific">Maudiozyma humilis</name>
    <name type="common">Sour dough yeast</name>
    <name type="synonym">Kazachstania humilis</name>
    <dbReference type="NCBI Taxonomy" id="51915"/>
    <lineage>
        <taxon>Eukaryota</taxon>
        <taxon>Fungi</taxon>
        <taxon>Dikarya</taxon>
        <taxon>Ascomycota</taxon>
        <taxon>Saccharomycotina</taxon>
        <taxon>Saccharomycetes</taxon>
        <taxon>Saccharomycetales</taxon>
        <taxon>Saccharomycetaceae</taxon>
        <taxon>Maudiozyma</taxon>
    </lineage>
</organism>
<feature type="region of interest" description="Disordered" evidence="6">
    <location>
        <begin position="76"/>
        <end position="123"/>
    </location>
</feature>
<evidence type="ECO:0000256" key="6">
    <source>
        <dbReference type="SAM" id="MobiDB-lite"/>
    </source>
</evidence>
<evidence type="ECO:0000259" key="7">
    <source>
        <dbReference type="PROSITE" id="PS50217"/>
    </source>
</evidence>
<dbReference type="PANTHER" id="PTHR13044:SF45">
    <property type="entry name" value="TRANSCRIPTIONAL ACTIVATOR OF SULFUR METABOLISM MET28"/>
    <property type="match status" value="1"/>
</dbReference>
<dbReference type="Proteomes" id="UP001377567">
    <property type="component" value="Unassembled WGS sequence"/>
</dbReference>
<dbReference type="GO" id="GO:0000977">
    <property type="term" value="F:RNA polymerase II transcription regulatory region sequence-specific DNA binding"/>
    <property type="evidence" value="ECO:0007669"/>
    <property type="project" value="TreeGrafter"/>
</dbReference>
<dbReference type="PROSITE" id="PS50217">
    <property type="entry name" value="BZIP"/>
    <property type="match status" value="1"/>
</dbReference>
<evidence type="ECO:0000256" key="5">
    <source>
        <dbReference type="ARBA" id="ARBA00023242"/>
    </source>
</evidence>
<dbReference type="Gene3D" id="1.20.5.170">
    <property type="match status" value="1"/>
</dbReference>
<gene>
    <name evidence="8" type="ORF">DAKH74_024320</name>
</gene>
<dbReference type="GO" id="GO:0089713">
    <property type="term" value="C:Cbf1-Met4-Met28 complex"/>
    <property type="evidence" value="ECO:0007669"/>
    <property type="project" value="TreeGrafter"/>
</dbReference>
<feature type="domain" description="BZIP" evidence="7">
    <location>
        <begin position="94"/>
        <end position="157"/>
    </location>
</feature>
<name>A0AAV5RWK9_MAUHU</name>
<dbReference type="PANTHER" id="PTHR13044">
    <property type="entry name" value="ACTIVATING TRANSCRIPTION FACTOR ATF 4/5"/>
    <property type="match status" value="1"/>
</dbReference>
<comment type="subcellular location">
    <subcellularLocation>
        <location evidence="1">Nucleus</location>
    </subcellularLocation>
</comment>
<sequence>MSSPDVSTVLQSLISNNSELSSRLLSLLLVNSGSGEEIIRAINSGSAVTELDAALLRSLDVGGASAAAVVQAATAAASAKQPQNDSQSDPVAEELRREEKRRRNTEASARFRKRRREREQEKTLRLRTLQQQIAKLNDRIGALVDENAYWKRELKRINESKSEKLLKDIRQRASGAS</sequence>
<keyword evidence="4" id="KW-0804">Transcription</keyword>
<comment type="caution">
    <text evidence="8">The sequence shown here is derived from an EMBL/GenBank/DDBJ whole genome shotgun (WGS) entry which is preliminary data.</text>
</comment>
<keyword evidence="5" id="KW-0539">Nucleus</keyword>
<accession>A0AAV5RWK9</accession>
<reference evidence="8 9" key="1">
    <citation type="journal article" date="2023" name="Elife">
        <title>Identification of key yeast species and microbe-microbe interactions impacting larval growth of Drosophila in the wild.</title>
        <authorList>
            <person name="Mure A."/>
            <person name="Sugiura Y."/>
            <person name="Maeda R."/>
            <person name="Honda K."/>
            <person name="Sakurai N."/>
            <person name="Takahashi Y."/>
            <person name="Watada M."/>
            <person name="Katoh T."/>
            <person name="Gotoh A."/>
            <person name="Gotoh Y."/>
            <person name="Taniguchi I."/>
            <person name="Nakamura K."/>
            <person name="Hayashi T."/>
            <person name="Katayama T."/>
            <person name="Uemura T."/>
            <person name="Hattori Y."/>
        </authorList>
    </citation>
    <scope>NUCLEOTIDE SEQUENCE [LARGE SCALE GENOMIC DNA]</scope>
    <source>
        <strain evidence="8 9">KH-74</strain>
    </source>
</reference>
<feature type="compositionally biased region" description="Polar residues" evidence="6">
    <location>
        <begin position="80"/>
        <end position="89"/>
    </location>
</feature>
<protein>
    <recommendedName>
        <fullName evidence="7">BZIP domain-containing protein</fullName>
    </recommendedName>
</protein>
<evidence type="ECO:0000313" key="8">
    <source>
        <dbReference type="EMBL" id="GMM55816.1"/>
    </source>
</evidence>
<dbReference type="AlphaFoldDB" id="A0AAV5RWK9"/>
<evidence type="ECO:0000256" key="4">
    <source>
        <dbReference type="ARBA" id="ARBA00023163"/>
    </source>
</evidence>
<evidence type="ECO:0000256" key="2">
    <source>
        <dbReference type="ARBA" id="ARBA00023015"/>
    </source>
</evidence>
<dbReference type="GO" id="GO:0001228">
    <property type="term" value="F:DNA-binding transcription activator activity, RNA polymerase II-specific"/>
    <property type="evidence" value="ECO:0007669"/>
    <property type="project" value="TreeGrafter"/>
</dbReference>
<evidence type="ECO:0000256" key="3">
    <source>
        <dbReference type="ARBA" id="ARBA00023125"/>
    </source>
</evidence>
<dbReference type="Pfam" id="PF07716">
    <property type="entry name" value="bZIP_2"/>
    <property type="match status" value="1"/>
</dbReference>
<dbReference type="EMBL" id="BTGD01000006">
    <property type="protein sequence ID" value="GMM55816.1"/>
    <property type="molecule type" value="Genomic_DNA"/>
</dbReference>
<evidence type="ECO:0000313" key="9">
    <source>
        <dbReference type="Proteomes" id="UP001377567"/>
    </source>
</evidence>
<keyword evidence="9" id="KW-1185">Reference proteome</keyword>
<dbReference type="SUPFAM" id="SSF57959">
    <property type="entry name" value="Leucine zipper domain"/>
    <property type="match status" value="1"/>
</dbReference>